<evidence type="ECO:0000313" key="2">
    <source>
        <dbReference type="EMBL" id="KAF6028513.1"/>
    </source>
</evidence>
<keyword evidence="1" id="KW-0812">Transmembrane</keyword>
<evidence type="ECO:0000313" key="3">
    <source>
        <dbReference type="Proteomes" id="UP000593567"/>
    </source>
</evidence>
<accession>A0A7J7JRJ0</accession>
<dbReference type="Gene3D" id="1.25.40.10">
    <property type="entry name" value="Tetratricopeptide repeat domain"/>
    <property type="match status" value="1"/>
</dbReference>
<dbReference type="SMART" id="SM00671">
    <property type="entry name" value="SEL1"/>
    <property type="match status" value="1"/>
</dbReference>
<dbReference type="AlphaFoldDB" id="A0A7J7JRJ0"/>
<dbReference type="OrthoDB" id="2384430at2759"/>
<dbReference type="InterPro" id="IPR006597">
    <property type="entry name" value="Sel1-like"/>
</dbReference>
<name>A0A7J7JRJ0_BUGNE</name>
<feature type="transmembrane region" description="Helical" evidence="1">
    <location>
        <begin position="56"/>
        <end position="76"/>
    </location>
</feature>
<evidence type="ECO:0000256" key="1">
    <source>
        <dbReference type="SAM" id="Phobius"/>
    </source>
</evidence>
<protein>
    <submittedName>
        <fullName evidence="2">Uncharacterized protein</fullName>
    </submittedName>
</protein>
<reference evidence="2" key="1">
    <citation type="submission" date="2020-06" db="EMBL/GenBank/DDBJ databases">
        <title>Draft genome of Bugula neritina, a colonial animal packing powerful symbionts and potential medicines.</title>
        <authorList>
            <person name="Rayko M."/>
        </authorList>
    </citation>
    <scope>NUCLEOTIDE SEQUENCE [LARGE SCALE GENOMIC DNA]</scope>
    <source>
        <strain evidence="2">Kwan_BN1</strain>
    </source>
</reference>
<dbReference type="EMBL" id="VXIV02001945">
    <property type="protein sequence ID" value="KAF6028513.1"/>
    <property type="molecule type" value="Genomic_DNA"/>
</dbReference>
<dbReference type="InterPro" id="IPR011990">
    <property type="entry name" value="TPR-like_helical_dom_sf"/>
</dbReference>
<proteinExistence type="predicted"/>
<organism evidence="2 3">
    <name type="scientific">Bugula neritina</name>
    <name type="common">Brown bryozoan</name>
    <name type="synonym">Sertularia neritina</name>
    <dbReference type="NCBI Taxonomy" id="10212"/>
    <lineage>
        <taxon>Eukaryota</taxon>
        <taxon>Metazoa</taxon>
        <taxon>Spiralia</taxon>
        <taxon>Lophotrochozoa</taxon>
        <taxon>Bryozoa</taxon>
        <taxon>Gymnolaemata</taxon>
        <taxon>Cheilostomatida</taxon>
        <taxon>Flustrina</taxon>
        <taxon>Buguloidea</taxon>
        <taxon>Bugulidae</taxon>
        <taxon>Bugula</taxon>
    </lineage>
</organism>
<dbReference type="SUPFAM" id="SSF81901">
    <property type="entry name" value="HCP-like"/>
    <property type="match status" value="1"/>
</dbReference>
<gene>
    <name evidence="2" type="ORF">EB796_013209</name>
</gene>
<dbReference type="Proteomes" id="UP000593567">
    <property type="component" value="Unassembled WGS sequence"/>
</dbReference>
<comment type="caution">
    <text evidence="2">The sequence shown here is derived from an EMBL/GenBank/DDBJ whole genome shotgun (WGS) entry which is preliminary data.</text>
</comment>
<keyword evidence="1" id="KW-0472">Membrane</keyword>
<sequence length="182" mass="20795">MRNRRSVQEFSSDNCYKNNVSLLSKAKQYALSSSSWTKKSNSKPLKVKGSVCSLKLWEIAILFGVFIFACYAYWYFDHFNFHVVRMYALAGYDEAQHKVGQYYMQGKGVDKHPAKGMEYFRLASDQGHAGASHNLALGHIMRHVKLKKGEARNLLNHAHRNGVPQAAVAIEKYCDGHRRCFD</sequence>
<keyword evidence="3" id="KW-1185">Reference proteome</keyword>
<keyword evidence="1" id="KW-1133">Transmembrane helix</keyword>